<dbReference type="Proteomes" id="UP000887580">
    <property type="component" value="Unplaced"/>
</dbReference>
<evidence type="ECO:0000313" key="2">
    <source>
        <dbReference type="WBParaSite" id="PS1159_v2.g23942.t1"/>
    </source>
</evidence>
<dbReference type="WBParaSite" id="PS1159_v2.g23942.t1">
    <property type="protein sequence ID" value="PS1159_v2.g23942.t1"/>
    <property type="gene ID" value="PS1159_v2.g23942"/>
</dbReference>
<name>A0AC35G604_9BILA</name>
<reference evidence="2" key="1">
    <citation type="submission" date="2022-11" db="UniProtKB">
        <authorList>
            <consortium name="WormBaseParasite"/>
        </authorList>
    </citation>
    <scope>IDENTIFICATION</scope>
</reference>
<accession>A0AC35G604</accession>
<organism evidence="1 2">
    <name type="scientific">Panagrolaimus sp. PS1159</name>
    <dbReference type="NCBI Taxonomy" id="55785"/>
    <lineage>
        <taxon>Eukaryota</taxon>
        <taxon>Metazoa</taxon>
        <taxon>Ecdysozoa</taxon>
        <taxon>Nematoda</taxon>
        <taxon>Chromadorea</taxon>
        <taxon>Rhabditida</taxon>
        <taxon>Tylenchina</taxon>
        <taxon>Panagrolaimomorpha</taxon>
        <taxon>Panagrolaimoidea</taxon>
        <taxon>Panagrolaimidae</taxon>
        <taxon>Panagrolaimus</taxon>
    </lineage>
</organism>
<protein>
    <submittedName>
        <fullName evidence="2">DNA repair endonuclease XPF</fullName>
    </submittedName>
</protein>
<sequence>MDSEEIIDLAEDDDPNDDRIELLPHEQTLMLDTMNDDVLFITGRGIGIERLCLHHLHMYSDPKLLVLVINTSSADEHFFLNKLKELNPTCPPKLINSDVSIKQRETVYLDGGVQFITSRVLMVDLLTDRIPVQNVSGIVVYRAHEILRSFQESFILRLYREKKEGGFVKAFTDNPTVITSSGIGQLQRLFDKLYVKNVRLLPRFDSVIKETYDAAPPKLCELEVDLPYQLRKVRMGLMDIIRTCVRELKQTVHSLEIEMEDDALSPSAALYPSKLELDLRRKTLLLSERQERILNDLGLLRALLRKVEDLDPFTAFRFVQKLRTNKDLIENNSGWLFTPTASKIFTGLENLCSTKTSEDSVPMVASPPKWDALKTALCEIRLNYLDSDEKILILSPSEECCRQLLDVIKFGDKKFQWMLTKAMMNEKDPSKTPGREPASTSYWNPDCLVLYDSQLNMKADRKELIQRKRNKQVW</sequence>
<proteinExistence type="predicted"/>
<evidence type="ECO:0000313" key="1">
    <source>
        <dbReference type="Proteomes" id="UP000887580"/>
    </source>
</evidence>